<dbReference type="EMBL" id="FOJW01000019">
    <property type="protein sequence ID" value="SFB36428.1"/>
    <property type="molecule type" value="Genomic_DNA"/>
</dbReference>
<evidence type="ECO:0000313" key="1">
    <source>
        <dbReference type="EMBL" id="SFB36428.1"/>
    </source>
</evidence>
<dbReference type="InterPro" id="IPR012347">
    <property type="entry name" value="Ferritin-like"/>
</dbReference>
<evidence type="ECO:0008006" key="3">
    <source>
        <dbReference type="Google" id="ProtNLM"/>
    </source>
</evidence>
<dbReference type="RefSeq" id="WP_090241178.1">
    <property type="nucleotide sequence ID" value="NZ_FOJW01000019.1"/>
</dbReference>
<dbReference type="Pfam" id="PF11553">
    <property type="entry name" value="DUF3231"/>
    <property type="match status" value="2"/>
</dbReference>
<dbReference type="AlphaFoldDB" id="A0A1I1AIU2"/>
<dbReference type="STRING" id="237679.SAMN04488072_11954"/>
<accession>A0A1I1AIU2</accession>
<dbReference type="Gene3D" id="1.20.1260.10">
    <property type="match status" value="2"/>
</dbReference>
<dbReference type="InterPro" id="IPR021617">
    <property type="entry name" value="DUF3231"/>
</dbReference>
<protein>
    <recommendedName>
        <fullName evidence="3">DUF3231 family protein</fullName>
    </recommendedName>
</protein>
<dbReference type="Proteomes" id="UP000198642">
    <property type="component" value="Unassembled WGS sequence"/>
</dbReference>
<evidence type="ECO:0000313" key="2">
    <source>
        <dbReference type="Proteomes" id="UP000198642"/>
    </source>
</evidence>
<name>A0A1I1AIU2_9BACI</name>
<gene>
    <name evidence="1" type="ORF">SAMN04488072_11954</name>
</gene>
<sequence length="340" mass="38241">MTSSDHLSISGAELGTLWMGYQNKTMNMRFLEYYIEKAENPEAKDILESYYNKESEHVDTLIKIFQDEGAVLPVGFTEKDVEPGAPRLFDEMFDIMHLRMITAINMGLFTVHLSIAYRDDIRELYQRFTADAQEAFDQTTGFLLKNSAIPRPPYVPMPKNVEFARNKQYMSGFNLLSHKRPLNTVEIANLYLALESNTIGSTLMTGFAQSAQNNDAANIFFDGKELAKQIVTTLSDVLRQSDLHTPSIWAGTATDSTNAPFSDKLMMYQTSVFGSFGLTSNAIGSAFSLRSDLPLKLAKIAKDVFTFSKNTGQIMIKNGWMEEPPQAQDRTKLSKGQRNK</sequence>
<organism evidence="1 2">
    <name type="scientific">Lentibacillus halodurans</name>
    <dbReference type="NCBI Taxonomy" id="237679"/>
    <lineage>
        <taxon>Bacteria</taxon>
        <taxon>Bacillati</taxon>
        <taxon>Bacillota</taxon>
        <taxon>Bacilli</taxon>
        <taxon>Bacillales</taxon>
        <taxon>Bacillaceae</taxon>
        <taxon>Lentibacillus</taxon>
    </lineage>
</organism>
<proteinExistence type="predicted"/>
<keyword evidence="2" id="KW-1185">Reference proteome</keyword>
<reference evidence="1 2" key="1">
    <citation type="submission" date="2016-10" db="EMBL/GenBank/DDBJ databases">
        <authorList>
            <person name="de Groot N.N."/>
        </authorList>
    </citation>
    <scope>NUCLEOTIDE SEQUENCE [LARGE SCALE GENOMIC DNA]</scope>
    <source>
        <strain evidence="1 2">CGMCC 1.3702</strain>
    </source>
</reference>
<dbReference type="OrthoDB" id="1675670at2"/>